<keyword evidence="2" id="KW-1185">Reference proteome</keyword>
<sequence length="290" mass="33016">MVYTIPSLDNKPLEPCHGFEEDEVVEFVDNALDEIFDPEEDKSRAKWREHLLVPCEEAWLGLLLVRLTRLERITFGQEDSQLMSDIFHKAARHQRPFHQTLPFQHLREVLVDVQWSKAWVGSDFLTPFFYLPAVRRISGGPIGESDPEDLDKMSFGTSSSSSTVRELTITEAWWCRGMFDWLAASTELEHIAIVLSNHRDDLELPDSCIFKAPDFRNALLPFTGMLKTLQIEAHPRQTFHGDWWSNIADHTGPFGSFKEFAVLESLRIRHAHLGLQSTSGSICVTGGPLG</sequence>
<evidence type="ECO:0000313" key="1">
    <source>
        <dbReference type="EMBL" id="KAJ5342710.1"/>
    </source>
</evidence>
<reference evidence="1" key="2">
    <citation type="journal article" date="2023" name="IMA Fungus">
        <title>Comparative genomic study of the Penicillium genus elucidates a diverse pangenome and 15 lateral gene transfer events.</title>
        <authorList>
            <person name="Petersen C."/>
            <person name="Sorensen T."/>
            <person name="Nielsen M.R."/>
            <person name="Sondergaard T.E."/>
            <person name="Sorensen J.L."/>
            <person name="Fitzpatrick D.A."/>
            <person name="Frisvad J.C."/>
            <person name="Nielsen K.L."/>
        </authorList>
    </citation>
    <scope>NUCLEOTIDE SEQUENCE</scope>
    <source>
        <strain evidence="1">IBT 35675</strain>
    </source>
</reference>
<gene>
    <name evidence="1" type="ORF">N7541_011834</name>
</gene>
<protein>
    <submittedName>
        <fullName evidence="1">Uncharacterized protein</fullName>
    </submittedName>
</protein>
<dbReference type="EMBL" id="JAPZBR010000008">
    <property type="protein sequence ID" value="KAJ5342710.1"/>
    <property type="molecule type" value="Genomic_DNA"/>
</dbReference>
<proteinExistence type="predicted"/>
<dbReference type="Proteomes" id="UP001148299">
    <property type="component" value="Unassembled WGS sequence"/>
</dbReference>
<dbReference type="AlphaFoldDB" id="A0A9W9UKF6"/>
<reference evidence="1" key="1">
    <citation type="submission" date="2022-12" db="EMBL/GenBank/DDBJ databases">
        <authorList>
            <person name="Petersen C."/>
        </authorList>
    </citation>
    <scope>NUCLEOTIDE SEQUENCE</scope>
    <source>
        <strain evidence="1">IBT 35675</strain>
    </source>
</reference>
<organism evidence="1 2">
    <name type="scientific">Penicillium brevicompactum</name>
    <dbReference type="NCBI Taxonomy" id="5074"/>
    <lineage>
        <taxon>Eukaryota</taxon>
        <taxon>Fungi</taxon>
        <taxon>Dikarya</taxon>
        <taxon>Ascomycota</taxon>
        <taxon>Pezizomycotina</taxon>
        <taxon>Eurotiomycetes</taxon>
        <taxon>Eurotiomycetidae</taxon>
        <taxon>Eurotiales</taxon>
        <taxon>Aspergillaceae</taxon>
        <taxon>Penicillium</taxon>
    </lineage>
</organism>
<evidence type="ECO:0000313" key="2">
    <source>
        <dbReference type="Proteomes" id="UP001148299"/>
    </source>
</evidence>
<name>A0A9W9UKF6_PENBR</name>
<accession>A0A9W9UKF6</accession>
<comment type="caution">
    <text evidence="1">The sequence shown here is derived from an EMBL/GenBank/DDBJ whole genome shotgun (WGS) entry which is preliminary data.</text>
</comment>